<reference evidence="1 2" key="1">
    <citation type="journal article" date="2018" name="BMC Genomics">
        <title>Genomic comparison of Trypanosoma conorhini and Trypanosoma rangeli to Trypanosoma cruzi strains of high and low virulence.</title>
        <authorList>
            <person name="Bradwell K.R."/>
            <person name="Koparde V.N."/>
            <person name="Matveyev A.V."/>
            <person name="Serrano M.G."/>
            <person name="Alves J.M."/>
            <person name="Parikh H."/>
            <person name="Huang B."/>
            <person name="Lee V."/>
            <person name="Espinosa-Alvarez O."/>
            <person name="Ortiz P.A."/>
            <person name="Costa-Martins A.G."/>
            <person name="Teixeira M.M."/>
            <person name="Buck G.A."/>
        </authorList>
    </citation>
    <scope>NUCLEOTIDE SEQUENCE [LARGE SCALE GENOMIC DNA]</scope>
    <source>
        <strain evidence="1 2">AM80</strain>
    </source>
</reference>
<evidence type="ECO:0000313" key="1">
    <source>
        <dbReference type="EMBL" id="RNF05213.1"/>
    </source>
</evidence>
<keyword evidence="2" id="KW-1185">Reference proteome</keyword>
<dbReference type="Proteomes" id="UP000283634">
    <property type="component" value="Unassembled WGS sequence"/>
</dbReference>
<dbReference type="AlphaFoldDB" id="A0A3R7MMJ3"/>
<sequence length="129" mass="14475">MAGTMLYQLFALPRVFLPTVIPQTSSHMGQRIRWSLVELPVLIYSPSVQSSLPLYPHLHHDAVAVHLGTHPTHRYLRLRIPDARHIERFHMQAHRASASTEAGNERGGLNAAYALTKLPASIRMEGSNH</sequence>
<proteinExistence type="predicted"/>
<evidence type="ECO:0000313" key="2">
    <source>
        <dbReference type="Proteomes" id="UP000283634"/>
    </source>
</evidence>
<dbReference type="EMBL" id="MKGL01000140">
    <property type="protein sequence ID" value="RNF05213.1"/>
    <property type="molecule type" value="Genomic_DNA"/>
</dbReference>
<protein>
    <submittedName>
        <fullName evidence="1">Uncharacterized protein</fullName>
    </submittedName>
</protein>
<accession>A0A3R7MMJ3</accession>
<dbReference type="GeneID" id="40328620"/>
<gene>
    <name evidence="1" type="ORF">TraAM80_04687</name>
</gene>
<dbReference type="RefSeq" id="XP_029238545.1">
    <property type="nucleotide sequence ID" value="XM_029381605.1"/>
</dbReference>
<comment type="caution">
    <text evidence="1">The sequence shown here is derived from an EMBL/GenBank/DDBJ whole genome shotgun (WGS) entry which is preliminary data.</text>
</comment>
<organism evidence="1 2">
    <name type="scientific">Trypanosoma rangeli</name>
    <dbReference type="NCBI Taxonomy" id="5698"/>
    <lineage>
        <taxon>Eukaryota</taxon>
        <taxon>Discoba</taxon>
        <taxon>Euglenozoa</taxon>
        <taxon>Kinetoplastea</taxon>
        <taxon>Metakinetoplastina</taxon>
        <taxon>Trypanosomatida</taxon>
        <taxon>Trypanosomatidae</taxon>
        <taxon>Trypanosoma</taxon>
        <taxon>Herpetosoma</taxon>
    </lineage>
</organism>
<name>A0A3R7MMJ3_TRYRA</name>